<dbReference type="AlphaFoldDB" id="A0A3P6ZSR5"/>
<feature type="transmembrane region" description="Helical" evidence="1">
    <location>
        <begin position="40"/>
        <end position="62"/>
    </location>
</feature>
<proteinExistence type="predicted"/>
<feature type="transmembrane region" description="Helical" evidence="1">
    <location>
        <begin position="124"/>
        <end position="145"/>
    </location>
</feature>
<reference evidence="2 3" key="1">
    <citation type="submission" date="2018-11" db="EMBL/GenBank/DDBJ databases">
        <authorList>
            <consortium name="Pathogen Informatics"/>
        </authorList>
    </citation>
    <scope>NUCLEOTIDE SEQUENCE [LARGE SCALE GENOMIC DNA]</scope>
</reference>
<accession>A0A3P6ZSR5</accession>
<feature type="transmembrane region" description="Helical" evidence="1">
    <location>
        <begin position="174"/>
        <end position="193"/>
    </location>
</feature>
<organism evidence="2 3">
    <name type="scientific">Hymenolepis diminuta</name>
    <name type="common">Rat tapeworm</name>
    <dbReference type="NCBI Taxonomy" id="6216"/>
    <lineage>
        <taxon>Eukaryota</taxon>
        <taxon>Metazoa</taxon>
        <taxon>Spiralia</taxon>
        <taxon>Lophotrochozoa</taxon>
        <taxon>Platyhelminthes</taxon>
        <taxon>Cestoda</taxon>
        <taxon>Eucestoda</taxon>
        <taxon>Cyclophyllidea</taxon>
        <taxon>Hymenolepididae</taxon>
        <taxon>Hymenolepis</taxon>
    </lineage>
</organism>
<feature type="transmembrane region" description="Helical" evidence="1">
    <location>
        <begin position="295"/>
        <end position="320"/>
    </location>
</feature>
<evidence type="ECO:0008006" key="4">
    <source>
        <dbReference type="Google" id="ProtNLM"/>
    </source>
</evidence>
<dbReference type="EMBL" id="UYSG01011086">
    <property type="protein sequence ID" value="VDL60805.1"/>
    <property type="molecule type" value="Genomic_DNA"/>
</dbReference>
<feature type="transmembrane region" description="Helical" evidence="1">
    <location>
        <begin position="241"/>
        <end position="262"/>
    </location>
</feature>
<keyword evidence="1" id="KW-0812">Transmembrane</keyword>
<feature type="transmembrane region" description="Helical" evidence="1">
    <location>
        <begin position="83"/>
        <end position="104"/>
    </location>
</feature>
<gene>
    <name evidence="2" type="ORF">HDID_LOCUS8487</name>
</gene>
<keyword evidence="1" id="KW-0472">Membrane</keyword>
<evidence type="ECO:0000313" key="2">
    <source>
        <dbReference type="EMBL" id="VDL60805.1"/>
    </source>
</evidence>
<keyword evidence="1" id="KW-1133">Transmembrane helix</keyword>
<protein>
    <recommendedName>
        <fullName evidence="4">G_PROTEIN_RECEP_F1_2 domain-containing protein</fullName>
    </recommendedName>
</protein>
<sequence>MPTVIPAETAEVLNVFERYQTATDFLRHLMPDAFTADRSITAFCVPIEALSLILTAAVLLFWSRNQRSFHWGENRRRDGLLRLIGLLYCPLLLLQITTSLLIDLDGIWELRILATSGARALCPLIHSFDASARVAVALTLILIAWRTHRLTSENSGIGSWQDTCCKFPCEMYPAYIGILLLSFVAGLVSVNFWQVTTLSTSHFTSGSSNDLQLICAPQDSYKLGLQVNFQKDAPSNLLYEWILNMAVFAPTTFIAIMCALVFSRRLLRLPPSSQVQGESMRKECLIRIQQDRLKLVIVICGLYGLANLPLVSVVFLGIMATPGPPDLPDHEILSDPIWERSLRHVFAVILCREIAETVTTALLFPILFTISSAFRRRFLVLLRLSPSSTYQESSLNYCKTNPCTCINRMCDFEPRKSSRETYTEAAAKAPIRWSWGKGWRQSFSPPGFSPPQESEREDPEYLDALMEQHNSVFAATATSTHESRTSNYYL</sequence>
<name>A0A3P6ZSR5_HYMDI</name>
<dbReference type="Proteomes" id="UP000274504">
    <property type="component" value="Unassembled WGS sequence"/>
</dbReference>
<dbReference type="Gene3D" id="1.20.1070.10">
    <property type="entry name" value="Rhodopsin 7-helix transmembrane proteins"/>
    <property type="match status" value="1"/>
</dbReference>
<dbReference type="OrthoDB" id="6271175at2759"/>
<evidence type="ECO:0000313" key="3">
    <source>
        <dbReference type="Proteomes" id="UP000274504"/>
    </source>
</evidence>
<evidence type="ECO:0000256" key="1">
    <source>
        <dbReference type="SAM" id="Phobius"/>
    </source>
</evidence>